<dbReference type="GO" id="GO:0005737">
    <property type="term" value="C:cytoplasm"/>
    <property type="evidence" value="ECO:0007669"/>
    <property type="project" value="TreeGrafter"/>
</dbReference>
<dbReference type="PANTHER" id="PTHR11808:SF85">
    <property type="entry name" value="CYSTATHIONINE GAMMA-LYASE-RELATED"/>
    <property type="match status" value="1"/>
</dbReference>
<proteinExistence type="predicted"/>
<dbReference type="GO" id="GO:0030170">
    <property type="term" value="F:pyridoxal phosphate binding"/>
    <property type="evidence" value="ECO:0007669"/>
    <property type="project" value="InterPro"/>
</dbReference>
<sequence length="380" mass="40164">MSNDPSVPPTSPDSEWKISTRTVSHGRPAPDPGAPVNESITLSSTFHAGGPLDYGRVGNPTWTALESTLADLESTQSALCFPSGVAAISAVLDLVPVGGVVVAPAHPYSGTRGLLNERQSAGRFTVREYQPSPTADISAELQGADLLWIETPSNPLLEISDIAGLSQQAHAAGALVAIDATFITPYIAQPINFGVDLVVHSVTKFLAGHSDGIMGSVATNSDELATRLHTIRTLGGAIVGPFEAFLALRGIRTLGVRMDRSIANAQTIAERLLTLPVVEKVRYPGLSSHPGHDLAMATTGAGAVVCFEVHSADQAEAIAESTRLWTHATSLGGVESLIERRARWPFEHPDVPSNLIRLSVGIEDVDDLWNDLYQAISAHS</sequence>
<feature type="compositionally biased region" description="Pro residues" evidence="3">
    <location>
        <begin position="1"/>
        <end position="11"/>
    </location>
</feature>
<reference evidence="4" key="1">
    <citation type="submission" date="2020-05" db="EMBL/GenBank/DDBJ databases">
        <authorList>
            <person name="Chiriac C."/>
            <person name="Salcher M."/>
            <person name="Ghai R."/>
            <person name="Kavagutti S V."/>
        </authorList>
    </citation>
    <scope>NUCLEOTIDE SEQUENCE</scope>
</reference>
<dbReference type="SUPFAM" id="SSF53383">
    <property type="entry name" value="PLP-dependent transferases"/>
    <property type="match status" value="1"/>
</dbReference>
<dbReference type="PANTHER" id="PTHR11808">
    <property type="entry name" value="TRANS-SULFURATION ENZYME FAMILY MEMBER"/>
    <property type="match status" value="1"/>
</dbReference>
<keyword evidence="2" id="KW-0663">Pyridoxal phosphate</keyword>
<dbReference type="InterPro" id="IPR015422">
    <property type="entry name" value="PyrdxlP-dep_Trfase_small"/>
</dbReference>
<evidence type="ECO:0000256" key="2">
    <source>
        <dbReference type="ARBA" id="ARBA00022898"/>
    </source>
</evidence>
<dbReference type="InterPro" id="IPR015421">
    <property type="entry name" value="PyrdxlP-dep_Trfase_major"/>
</dbReference>
<dbReference type="Gene3D" id="3.90.1150.10">
    <property type="entry name" value="Aspartate Aminotransferase, domain 1"/>
    <property type="match status" value="1"/>
</dbReference>
<protein>
    <submittedName>
        <fullName evidence="4">Unannotated protein</fullName>
    </submittedName>
</protein>
<dbReference type="AlphaFoldDB" id="A0A6J6VCH0"/>
<dbReference type="GO" id="GO:0019346">
    <property type="term" value="P:transsulfuration"/>
    <property type="evidence" value="ECO:0007669"/>
    <property type="project" value="InterPro"/>
</dbReference>
<feature type="region of interest" description="Disordered" evidence="3">
    <location>
        <begin position="1"/>
        <end position="36"/>
    </location>
</feature>
<dbReference type="PIRSF" id="PIRSF001434">
    <property type="entry name" value="CGS"/>
    <property type="match status" value="1"/>
</dbReference>
<dbReference type="InterPro" id="IPR000277">
    <property type="entry name" value="Cys/Met-Metab_PyrdxlP-dep_enz"/>
</dbReference>
<dbReference type="GO" id="GO:0004123">
    <property type="term" value="F:cystathionine gamma-lyase activity"/>
    <property type="evidence" value="ECO:0007669"/>
    <property type="project" value="TreeGrafter"/>
</dbReference>
<dbReference type="Gene3D" id="3.40.640.10">
    <property type="entry name" value="Type I PLP-dependent aspartate aminotransferase-like (Major domain)"/>
    <property type="match status" value="1"/>
</dbReference>
<evidence type="ECO:0000313" key="4">
    <source>
        <dbReference type="EMBL" id="CAB4769830.1"/>
    </source>
</evidence>
<evidence type="ECO:0000256" key="1">
    <source>
        <dbReference type="ARBA" id="ARBA00001933"/>
    </source>
</evidence>
<organism evidence="4">
    <name type="scientific">freshwater metagenome</name>
    <dbReference type="NCBI Taxonomy" id="449393"/>
    <lineage>
        <taxon>unclassified sequences</taxon>
        <taxon>metagenomes</taxon>
        <taxon>ecological metagenomes</taxon>
    </lineage>
</organism>
<dbReference type="EMBL" id="CAEZZX010000010">
    <property type="protein sequence ID" value="CAB4769830.1"/>
    <property type="molecule type" value="Genomic_DNA"/>
</dbReference>
<comment type="cofactor">
    <cofactor evidence="1">
        <name>pyridoxal 5'-phosphate</name>
        <dbReference type="ChEBI" id="CHEBI:597326"/>
    </cofactor>
</comment>
<dbReference type="Pfam" id="PF01053">
    <property type="entry name" value="Cys_Met_Meta_PP"/>
    <property type="match status" value="1"/>
</dbReference>
<dbReference type="InterPro" id="IPR015424">
    <property type="entry name" value="PyrdxlP-dep_Trfase"/>
</dbReference>
<dbReference type="FunFam" id="3.40.640.10:FF:000046">
    <property type="entry name" value="Cystathionine gamma-lyase"/>
    <property type="match status" value="1"/>
</dbReference>
<name>A0A6J6VCH0_9ZZZZ</name>
<evidence type="ECO:0000256" key="3">
    <source>
        <dbReference type="SAM" id="MobiDB-lite"/>
    </source>
</evidence>
<dbReference type="GO" id="GO:0019343">
    <property type="term" value="P:cysteine biosynthetic process via cystathionine"/>
    <property type="evidence" value="ECO:0007669"/>
    <property type="project" value="TreeGrafter"/>
</dbReference>
<gene>
    <name evidence="4" type="ORF">UFOPK2938_00098</name>
</gene>
<accession>A0A6J6VCH0</accession>